<gene>
    <name evidence="2" type="ORF">Triagg1_10271</name>
</gene>
<feature type="region of interest" description="Disordered" evidence="1">
    <location>
        <begin position="687"/>
        <end position="706"/>
    </location>
</feature>
<feature type="compositionally biased region" description="Basic residues" evidence="1">
    <location>
        <begin position="392"/>
        <end position="402"/>
    </location>
</feature>
<dbReference type="EMBL" id="JAWRVG010000069">
    <property type="protein sequence ID" value="KAK4061562.1"/>
    <property type="molecule type" value="Genomic_DNA"/>
</dbReference>
<dbReference type="GeneID" id="87914229"/>
<evidence type="ECO:0000313" key="2">
    <source>
        <dbReference type="EMBL" id="KAK4061562.1"/>
    </source>
</evidence>
<feature type="compositionally biased region" description="Polar residues" evidence="1">
    <location>
        <begin position="290"/>
        <end position="314"/>
    </location>
</feature>
<feature type="compositionally biased region" description="Low complexity" evidence="1">
    <location>
        <begin position="687"/>
        <end position="697"/>
    </location>
</feature>
<protein>
    <recommendedName>
        <fullName evidence="4">Zn(2)-C6 fungal-type domain-containing protein</fullName>
    </recommendedName>
</protein>
<proteinExistence type="predicted"/>
<feature type="compositionally biased region" description="Polar residues" evidence="1">
    <location>
        <begin position="213"/>
        <end position="237"/>
    </location>
</feature>
<feature type="region of interest" description="Disordered" evidence="1">
    <location>
        <begin position="213"/>
        <end position="250"/>
    </location>
</feature>
<feature type="region of interest" description="Disordered" evidence="1">
    <location>
        <begin position="287"/>
        <end position="412"/>
    </location>
</feature>
<dbReference type="RefSeq" id="XP_062750762.1">
    <property type="nucleotide sequence ID" value="XM_062894324.1"/>
</dbReference>
<feature type="region of interest" description="Disordered" evidence="1">
    <location>
        <begin position="70"/>
        <end position="151"/>
    </location>
</feature>
<accession>A0AAE1I5J3</accession>
<dbReference type="AlphaFoldDB" id="A0AAE1I5J3"/>
<evidence type="ECO:0000313" key="3">
    <source>
        <dbReference type="Proteomes" id="UP001273209"/>
    </source>
</evidence>
<reference evidence="2" key="1">
    <citation type="submission" date="2023-11" db="EMBL/GenBank/DDBJ databases">
        <title>The genome sequences of three competitors of mushroom-forming fungi.</title>
        <authorList>
            <person name="Beijen E."/>
            <person name="Ohm R.A."/>
        </authorList>
    </citation>
    <scope>NUCLEOTIDE SEQUENCE</scope>
    <source>
        <strain evidence="2">CBS 100526</strain>
    </source>
</reference>
<keyword evidence="3" id="KW-1185">Reference proteome</keyword>
<organism evidence="2 3">
    <name type="scientific">Trichoderma aggressivum f. europaeum</name>
    <dbReference type="NCBI Taxonomy" id="173218"/>
    <lineage>
        <taxon>Eukaryota</taxon>
        <taxon>Fungi</taxon>
        <taxon>Dikarya</taxon>
        <taxon>Ascomycota</taxon>
        <taxon>Pezizomycotina</taxon>
        <taxon>Sordariomycetes</taxon>
        <taxon>Hypocreomycetidae</taxon>
        <taxon>Hypocreales</taxon>
        <taxon>Hypocreaceae</taxon>
        <taxon>Trichoderma</taxon>
    </lineage>
</organism>
<feature type="compositionally biased region" description="Low complexity" evidence="1">
    <location>
        <begin position="82"/>
        <end position="96"/>
    </location>
</feature>
<evidence type="ECO:0000256" key="1">
    <source>
        <dbReference type="SAM" id="MobiDB-lite"/>
    </source>
</evidence>
<dbReference type="Proteomes" id="UP001273209">
    <property type="component" value="Unassembled WGS sequence"/>
</dbReference>
<name>A0AAE1I5J3_9HYPO</name>
<feature type="compositionally biased region" description="Polar residues" evidence="1">
    <location>
        <begin position="130"/>
        <end position="139"/>
    </location>
</feature>
<evidence type="ECO:0008006" key="4">
    <source>
        <dbReference type="Google" id="ProtNLM"/>
    </source>
</evidence>
<sequence length="787" mass="87536">MSANSQSQLLTSFTGGNKMLEATSNDISYGSFVAAVDDIHKYSATSGSTSSSEAARSNLLVAVQNHRLRRNNVRSPQPALNSSFLGVSSPVDSSSDWPRQQPCAANNDDRAFSSSHQGYSLGHSRRPQYGTETRISTQYGPPHGHEHTGQELHRDVPYLDKKSIPFLPRGLLSDPLPLPGSSHTFVTDGLSSIPAAQPAFSPGQLYHTMSYSQPSPSVYSNQSSQDGALSITTSNPSDGKDAMANMPMPNIPEYAQEGFYGKSNHLIHDVKTQTDIQAIGSAEFSFPPSVWQQSPSVDPSTEYPSSETNSSTVSRGKGKGKRRAASITRPHRILDPDPHPFGNRGAHSQDRSQNAGISKRRPSNGQVHLLPKPRPHAVADGGGVSMVAGKPMPKKPRGKRTGPLHEGGRQLATKRRNERTVCIGCKMAKVLCDFREDGKACSRCSSSSGNALKPFVCVPASFIDLVQQGSTVLLALHIIYPLSANGFREPIELPSEIHVRQLLHIMDELRKSHHTIRVYGRQGILCELDLHACWIYINSNCSPTVHPFRQFIHGLKVQKQDTWKTCIRDGYGRPLNRAKLCDALLALDDMAPWNTYTLRSTPNNLRGPIDDEFETILAPDDPYQRQVIIAAAQLSRIIGRKIELEFYDQLKRDLANPRICHELVLDVGHTLMSLRRRLTLWTCHWESVSPSTSPEPESNVDDGRDGASRSRLKHLCQVLYVYFCYMRRRLPANEQESIRNMMVLYPEGEEEVQESFPQYESIDGFEEWLQFTDQPRSESDMDSDQMQ</sequence>
<comment type="caution">
    <text evidence="2">The sequence shown here is derived from an EMBL/GenBank/DDBJ whole genome shotgun (WGS) entry which is preliminary data.</text>
</comment>